<reference evidence="8" key="1">
    <citation type="submission" date="2020-12" db="EMBL/GenBank/DDBJ databases">
        <authorList>
            <consortium name="Molecular Ecology Group"/>
        </authorList>
    </citation>
    <scope>NUCLEOTIDE SEQUENCE</scope>
    <source>
        <strain evidence="8">TBG_1078</strain>
    </source>
</reference>
<feature type="domain" description="Protein kinase" evidence="7">
    <location>
        <begin position="40"/>
        <end position="288"/>
    </location>
</feature>
<keyword evidence="5" id="KW-0418">Kinase</keyword>
<evidence type="ECO:0000256" key="5">
    <source>
        <dbReference type="ARBA" id="ARBA00022777"/>
    </source>
</evidence>
<protein>
    <recommendedName>
        <fullName evidence="1">non-specific serine/threonine protein kinase</fullName>
        <ecNumber evidence="1">2.7.11.1</ecNumber>
    </recommendedName>
</protein>
<name>A0A811Z092_NYCPR</name>
<dbReference type="Proteomes" id="UP000645828">
    <property type="component" value="Unassembled WGS sequence"/>
</dbReference>
<dbReference type="GO" id="GO:0005524">
    <property type="term" value="F:ATP binding"/>
    <property type="evidence" value="ECO:0007669"/>
    <property type="project" value="UniProtKB-KW"/>
</dbReference>
<dbReference type="PANTHER" id="PTHR11042:SF160">
    <property type="entry name" value="EUKARYOTIC TRANSLATION INITIATION FACTOR 2-ALPHA KINASE 1"/>
    <property type="match status" value="1"/>
</dbReference>
<dbReference type="SUPFAM" id="SSF56112">
    <property type="entry name" value="Protein kinase-like (PK-like)"/>
    <property type="match status" value="1"/>
</dbReference>
<evidence type="ECO:0000256" key="3">
    <source>
        <dbReference type="ARBA" id="ARBA00022679"/>
    </source>
</evidence>
<dbReference type="EMBL" id="CAJHUB010000755">
    <property type="protein sequence ID" value="CAD7683157.1"/>
    <property type="molecule type" value="Genomic_DNA"/>
</dbReference>
<comment type="caution">
    <text evidence="8">The sequence shown here is derived from an EMBL/GenBank/DDBJ whole genome shotgun (WGS) entry which is preliminary data.</text>
</comment>
<proteinExistence type="predicted"/>
<dbReference type="GO" id="GO:0005737">
    <property type="term" value="C:cytoplasm"/>
    <property type="evidence" value="ECO:0007669"/>
    <property type="project" value="TreeGrafter"/>
</dbReference>
<dbReference type="AlphaFoldDB" id="A0A811Z092"/>
<organism evidence="8 9">
    <name type="scientific">Nyctereutes procyonoides</name>
    <name type="common">Raccoon dog</name>
    <name type="synonym">Canis procyonoides</name>
    <dbReference type="NCBI Taxonomy" id="34880"/>
    <lineage>
        <taxon>Eukaryota</taxon>
        <taxon>Metazoa</taxon>
        <taxon>Chordata</taxon>
        <taxon>Craniata</taxon>
        <taxon>Vertebrata</taxon>
        <taxon>Euteleostomi</taxon>
        <taxon>Mammalia</taxon>
        <taxon>Eutheria</taxon>
        <taxon>Laurasiatheria</taxon>
        <taxon>Carnivora</taxon>
        <taxon>Caniformia</taxon>
        <taxon>Canidae</taxon>
        <taxon>Nyctereutes</taxon>
    </lineage>
</organism>
<evidence type="ECO:0000256" key="6">
    <source>
        <dbReference type="ARBA" id="ARBA00022840"/>
    </source>
</evidence>
<dbReference type="PANTHER" id="PTHR11042">
    <property type="entry name" value="EUKARYOTIC TRANSLATION INITIATION FACTOR 2-ALPHA KINASE EIF2-ALPHA KINASE -RELATED"/>
    <property type="match status" value="1"/>
</dbReference>
<keyword evidence="6" id="KW-0067">ATP-binding</keyword>
<dbReference type="SMART" id="SM00220">
    <property type="entry name" value="S_TKc"/>
    <property type="match status" value="1"/>
</dbReference>
<evidence type="ECO:0000259" key="7">
    <source>
        <dbReference type="SMART" id="SM00220"/>
    </source>
</evidence>
<dbReference type="Gene3D" id="1.10.510.10">
    <property type="entry name" value="Transferase(Phosphotransferase) domain 1"/>
    <property type="match status" value="1"/>
</dbReference>
<dbReference type="GO" id="GO:0005634">
    <property type="term" value="C:nucleus"/>
    <property type="evidence" value="ECO:0007669"/>
    <property type="project" value="TreeGrafter"/>
</dbReference>
<dbReference type="GO" id="GO:0004694">
    <property type="term" value="F:eukaryotic translation initiation factor 2alpha kinase activity"/>
    <property type="evidence" value="ECO:0007669"/>
    <property type="project" value="TreeGrafter"/>
</dbReference>
<gene>
    <name evidence="8" type="ORF">NYPRO_LOCUS15949</name>
</gene>
<accession>A0A811Z092</accession>
<evidence type="ECO:0000256" key="4">
    <source>
        <dbReference type="ARBA" id="ARBA00022741"/>
    </source>
</evidence>
<evidence type="ECO:0000256" key="2">
    <source>
        <dbReference type="ARBA" id="ARBA00022527"/>
    </source>
</evidence>
<evidence type="ECO:0000313" key="9">
    <source>
        <dbReference type="Proteomes" id="UP000645828"/>
    </source>
</evidence>
<evidence type="ECO:0000313" key="8">
    <source>
        <dbReference type="EMBL" id="CAD7683157.1"/>
    </source>
</evidence>
<keyword evidence="9" id="KW-1185">Reference proteome</keyword>
<evidence type="ECO:0000256" key="1">
    <source>
        <dbReference type="ARBA" id="ARBA00012513"/>
    </source>
</evidence>
<dbReference type="InterPro" id="IPR050339">
    <property type="entry name" value="CC_SR_Kinase"/>
</dbReference>
<keyword evidence="2" id="KW-0723">Serine/threonine-protein kinase</keyword>
<keyword evidence="4" id="KW-0547">Nucleotide-binding</keyword>
<dbReference type="InterPro" id="IPR011009">
    <property type="entry name" value="Kinase-like_dom_sf"/>
</dbReference>
<dbReference type="InterPro" id="IPR000719">
    <property type="entry name" value="Prot_kinase_dom"/>
</dbReference>
<sequence>MALLSSFTCSEFSSLRLHHNRTIIKESSFEEQTSHYLNELQHLATLGKRGYKRVHKIGKIMWYFAIKKILIKDVLTGLQHPNILPSLEVSSNQENERDQYDFTLEKEKSLGECGIENQTNRLMNCYHQFSHKRCQSVGANLHVINVMASVAIKIFQKLEEGVFYIYKMGIQVKIGDFGLACVDITQNRLDQYDKCDANSDMYSLGVIILELFQLFGTEIEQVQVLTSLRTGQIFESLSKRSLRSQVYLALNKKECNSETDNEELQKQLSLLSYDTRVKDDMEDGNVLV</sequence>
<keyword evidence="3" id="KW-0808">Transferase</keyword>
<dbReference type="EC" id="2.7.11.1" evidence="1"/>